<dbReference type="AlphaFoldDB" id="A0A1X2EXY1"/>
<name>A0A1X2EXY1_MYCSZ</name>
<dbReference type="EMBL" id="LQPW01000039">
    <property type="protein sequence ID" value="ORX10986.1"/>
    <property type="molecule type" value="Genomic_DNA"/>
</dbReference>
<comment type="caution">
    <text evidence="1">The sequence shown here is derived from an EMBL/GenBank/DDBJ whole genome shotgun (WGS) entry which is preliminary data.</text>
</comment>
<protein>
    <submittedName>
        <fullName evidence="1">Uncharacterized protein</fullName>
    </submittedName>
</protein>
<dbReference type="RefSeq" id="WP_085670236.1">
    <property type="nucleotide sequence ID" value="NZ_JACKRU010000781.1"/>
</dbReference>
<accession>A0A1X2EXY1</accession>
<gene>
    <name evidence="1" type="ORF">AWC27_24385</name>
</gene>
<reference evidence="1 2" key="1">
    <citation type="submission" date="2016-01" db="EMBL/GenBank/DDBJ databases">
        <title>The new phylogeny of the genus Mycobacterium.</title>
        <authorList>
            <person name="Tarcisio F."/>
            <person name="Conor M."/>
            <person name="Antonella G."/>
            <person name="Elisabetta G."/>
            <person name="Giulia F.S."/>
            <person name="Sara T."/>
            <person name="Anna F."/>
            <person name="Clotilde B."/>
            <person name="Roberto B."/>
            <person name="Veronica D.S."/>
            <person name="Fabio R."/>
            <person name="Monica P."/>
            <person name="Olivier J."/>
            <person name="Enrico T."/>
            <person name="Nicola S."/>
        </authorList>
    </citation>
    <scope>NUCLEOTIDE SEQUENCE [LARGE SCALE GENOMIC DNA]</scope>
    <source>
        <strain evidence="1 2">DSM 44166</strain>
    </source>
</reference>
<keyword evidence="2" id="KW-1185">Reference proteome</keyword>
<evidence type="ECO:0000313" key="1">
    <source>
        <dbReference type="EMBL" id="ORX10986.1"/>
    </source>
</evidence>
<evidence type="ECO:0000313" key="2">
    <source>
        <dbReference type="Proteomes" id="UP000193317"/>
    </source>
</evidence>
<proteinExistence type="predicted"/>
<sequence>MPNSSTLPLEDDGPASRIGDVELRHPATLITAQEVLLASAVALSSAPRRRGVLATIRSLFVASADSPGRERRHYPPRHAFLEDSRMAREMHRL</sequence>
<dbReference type="Proteomes" id="UP000193317">
    <property type="component" value="Unassembled WGS sequence"/>
</dbReference>
<organism evidence="1 2">
    <name type="scientific">Mycobacterium szulgai</name>
    <dbReference type="NCBI Taxonomy" id="1787"/>
    <lineage>
        <taxon>Bacteria</taxon>
        <taxon>Bacillati</taxon>
        <taxon>Actinomycetota</taxon>
        <taxon>Actinomycetes</taxon>
        <taxon>Mycobacteriales</taxon>
        <taxon>Mycobacteriaceae</taxon>
        <taxon>Mycobacterium</taxon>
    </lineage>
</organism>